<keyword evidence="1" id="KW-0378">Hydrolase</keyword>
<dbReference type="PANTHER" id="PTHR42648:SF20">
    <property type="entry name" value="RNA-DIRECTED DNA POLYMERASE"/>
    <property type="match status" value="1"/>
</dbReference>
<dbReference type="PROSITE" id="PS50994">
    <property type="entry name" value="INTEGRASE"/>
    <property type="match status" value="1"/>
</dbReference>
<organism evidence="5 7">
    <name type="scientific">Cuscuta epithymum</name>
    <dbReference type="NCBI Taxonomy" id="186058"/>
    <lineage>
        <taxon>Eukaryota</taxon>
        <taxon>Viridiplantae</taxon>
        <taxon>Streptophyta</taxon>
        <taxon>Embryophyta</taxon>
        <taxon>Tracheophyta</taxon>
        <taxon>Spermatophyta</taxon>
        <taxon>Magnoliopsida</taxon>
        <taxon>eudicotyledons</taxon>
        <taxon>Gunneridae</taxon>
        <taxon>Pentapetalae</taxon>
        <taxon>asterids</taxon>
        <taxon>lamiids</taxon>
        <taxon>Solanales</taxon>
        <taxon>Convolvulaceae</taxon>
        <taxon>Cuscuteae</taxon>
        <taxon>Cuscuta</taxon>
        <taxon>Cuscuta subgen. Cuscuta</taxon>
    </lineage>
</organism>
<dbReference type="EMBL" id="CAMAPF010001018">
    <property type="protein sequence ID" value="CAH9139635.1"/>
    <property type="molecule type" value="Genomic_DNA"/>
</dbReference>
<evidence type="ECO:0000313" key="7">
    <source>
        <dbReference type="Proteomes" id="UP001152523"/>
    </source>
</evidence>
<dbReference type="InterPro" id="IPR039537">
    <property type="entry name" value="Retrotran_Ty1/copia-like"/>
</dbReference>
<feature type="domain" description="Integrase catalytic" evidence="4">
    <location>
        <begin position="334"/>
        <end position="508"/>
    </location>
</feature>
<evidence type="ECO:0000256" key="1">
    <source>
        <dbReference type="ARBA" id="ARBA00022670"/>
    </source>
</evidence>
<proteinExistence type="predicted"/>
<evidence type="ECO:0000256" key="3">
    <source>
        <dbReference type="SAM" id="Phobius"/>
    </source>
</evidence>
<keyword evidence="3" id="KW-0812">Transmembrane</keyword>
<keyword evidence="7" id="KW-1185">Reference proteome</keyword>
<feature type="region of interest" description="Disordered" evidence="2">
    <location>
        <begin position="1"/>
        <end position="31"/>
    </location>
</feature>
<protein>
    <recommendedName>
        <fullName evidence="4">Integrase catalytic domain-containing protein</fullName>
    </recommendedName>
</protein>
<evidence type="ECO:0000259" key="4">
    <source>
        <dbReference type="PROSITE" id="PS50994"/>
    </source>
</evidence>
<dbReference type="InterPro" id="IPR054722">
    <property type="entry name" value="PolX-like_BBD"/>
</dbReference>
<keyword evidence="3" id="KW-0472">Membrane</keyword>
<name>A0AAV0C091_9ASTE</name>
<dbReference type="GO" id="GO:0015074">
    <property type="term" value="P:DNA integration"/>
    <property type="evidence" value="ECO:0007669"/>
    <property type="project" value="InterPro"/>
</dbReference>
<dbReference type="AlphaFoldDB" id="A0AAV0C091"/>
<dbReference type="SUPFAM" id="SSF53098">
    <property type="entry name" value="Ribonuclease H-like"/>
    <property type="match status" value="1"/>
</dbReference>
<reference evidence="5" key="1">
    <citation type="submission" date="2022-07" db="EMBL/GenBank/DDBJ databases">
        <authorList>
            <person name="Macas J."/>
            <person name="Novak P."/>
            <person name="Neumann P."/>
        </authorList>
    </citation>
    <scope>NUCLEOTIDE SEQUENCE</scope>
</reference>
<feature type="transmembrane region" description="Helical" evidence="3">
    <location>
        <begin position="92"/>
        <end position="117"/>
    </location>
</feature>
<dbReference type="InterPro" id="IPR012337">
    <property type="entry name" value="RNaseH-like_sf"/>
</dbReference>
<dbReference type="GO" id="GO:0008233">
    <property type="term" value="F:peptidase activity"/>
    <property type="evidence" value="ECO:0007669"/>
    <property type="project" value="UniProtKB-KW"/>
</dbReference>
<dbReference type="Pfam" id="PF13976">
    <property type="entry name" value="gag_pre-integrs"/>
    <property type="match status" value="1"/>
</dbReference>
<evidence type="ECO:0000256" key="2">
    <source>
        <dbReference type="SAM" id="MobiDB-lite"/>
    </source>
</evidence>
<dbReference type="Pfam" id="PF22936">
    <property type="entry name" value="Pol_BBD"/>
    <property type="match status" value="1"/>
</dbReference>
<dbReference type="InterPro" id="IPR036397">
    <property type="entry name" value="RNaseH_sf"/>
</dbReference>
<dbReference type="InterPro" id="IPR025724">
    <property type="entry name" value="GAG-pre-integrase_dom"/>
</dbReference>
<comment type="caution">
    <text evidence="5">The sequence shown here is derived from an EMBL/GenBank/DDBJ whole genome shotgun (WGS) entry which is preliminary data.</text>
</comment>
<feature type="transmembrane region" description="Helical" evidence="3">
    <location>
        <begin position="67"/>
        <end position="86"/>
    </location>
</feature>
<dbReference type="InterPro" id="IPR001584">
    <property type="entry name" value="Integrase_cat-core"/>
</dbReference>
<keyword evidence="3" id="KW-1133">Transmembrane helix</keyword>
<dbReference type="Gene3D" id="3.30.420.10">
    <property type="entry name" value="Ribonuclease H-like superfamily/Ribonuclease H"/>
    <property type="match status" value="1"/>
</dbReference>
<sequence>MNNGDQTCCPESRDEDSTQSPKTGLLGASKVEKSPTISESITGRGMLLRLHSNGLLKSLFTYRLRKLVFISITLIWAVLCIQESAYVMLMHFVIILIVTLFTISLGLIPLIIIYVILCDRKTTMRNNNPLISKIKVIKSDENFIAVVSQSCKINDVNEWMVDSGATKHICKNKSAFTSYSTTMGDDEELVYLADSKTAKVHGKGKVLLKLTSGKTLSLIDVLYVPEFRTNLVSVSLLVKAGIKVSFDCNKIVMTKNDVFVGKGYCKNGRYVLSIPKLMRENASYLIDSHDVWHARLGHVSDSYINLLRDRGLISSGKKLTLEKCDICVESKQTKKSCPTTHRESELLELIHTDLGDLKNIMTRGGNKFYVTFIDDFSRYTKIYLLKSKDEAFDKFLVYKSEVENQLNKKIKRVRSDRGGEYILINDFCEREGIIHEITPPYSPESNGIAERKNRTLKEMMNVLLISSGAPDNLWGGGGGLFFLLVTYKTEFLISTVREHPTNCGKVMCLI</sequence>
<evidence type="ECO:0000313" key="6">
    <source>
        <dbReference type="EMBL" id="CAH9139635.1"/>
    </source>
</evidence>
<dbReference type="GO" id="GO:0006508">
    <property type="term" value="P:proteolysis"/>
    <property type="evidence" value="ECO:0007669"/>
    <property type="project" value="UniProtKB-KW"/>
</dbReference>
<dbReference type="Proteomes" id="UP001152523">
    <property type="component" value="Unassembled WGS sequence"/>
</dbReference>
<gene>
    <name evidence="5" type="ORF">CEPIT_LOCUS1518</name>
    <name evidence="6" type="ORF">CEPIT_LOCUS37737</name>
</gene>
<dbReference type="Pfam" id="PF00665">
    <property type="entry name" value="rve"/>
    <property type="match status" value="1"/>
</dbReference>
<dbReference type="GO" id="GO:0003676">
    <property type="term" value="F:nucleic acid binding"/>
    <property type="evidence" value="ECO:0007669"/>
    <property type="project" value="InterPro"/>
</dbReference>
<dbReference type="EMBL" id="CAMAPF010000008">
    <property type="protein sequence ID" value="CAH9060207.1"/>
    <property type="molecule type" value="Genomic_DNA"/>
</dbReference>
<evidence type="ECO:0000313" key="5">
    <source>
        <dbReference type="EMBL" id="CAH9060207.1"/>
    </source>
</evidence>
<keyword evidence="1" id="KW-0645">Protease</keyword>
<dbReference type="PANTHER" id="PTHR42648">
    <property type="entry name" value="TRANSPOSASE, PUTATIVE-RELATED"/>
    <property type="match status" value="1"/>
</dbReference>
<accession>A0AAV0C091</accession>